<gene>
    <name evidence="3" type="ORF">SAMN05216212_2990</name>
</gene>
<feature type="domain" description="CN hydrolase" evidence="2">
    <location>
        <begin position="113"/>
        <end position="389"/>
    </location>
</feature>
<dbReference type="Pfam" id="PF00795">
    <property type="entry name" value="CN_hydrolase"/>
    <property type="match status" value="1"/>
</dbReference>
<dbReference type="GO" id="GO:0016811">
    <property type="term" value="F:hydrolase activity, acting on carbon-nitrogen (but not peptide) bonds, in linear amides"/>
    <property type="evidence" value="ECO:0007669"/>
    <property type="project" value="TreeGrafter"/>
</dbReference>
<dbReference type="SUPFAM" id="SSF56317">
    <property type="entry name" value="Carbon-nitrogen hydrolase"/>
    <property type="match status" value="1"/>
</dbReference>
<dbReference type="EMBL" id="FNFH01000007">
    <property type="protein sequence ID" value="SDK70223.1"/>
    <property type="molecule type" value="Genomic_DNA"/>
</dbReference>
<reference evidence="4" key="1">
    <citation type="submission" date="2016-10" db="EMBL/GenBank/DDBJ databases">
        <authorList>
            <person name="Varghese N."/>
            <person name="Submissions S."/>
        </authorList>
    </citation>
    <scope>NUCLEOTIDE SEQUENCE [LARGE SCALE GENOMIC DNA]</scope>
    <source>
        <strain evidence="4">CGMCC 1.10658</strain>
    </source>
</reference>
<dbReference type="CDD" id="cd07197">
    <property type="entry name" value="nitrilase"/>
    <property type="match status" value="1"/>
</dbReference>
<dbReference type="Gene3D" id="3.60.110.10">
    <property type="entry name" value="Carbon-nitrogen hydrolase"/>
    <property type="match status" value="1"/>
</dbReference>
<keyword evidence="1 3" id="KW-0378">Hydrolase</keyword>
<name>A0A1G9E287_9GAMM</name>
<dbReference type="PROSITE" id="PS50263">
    <property type="entry name" value="CN_HYDROLASE"/>
    <property type="match status" value="1"/>
</dbReference>
<evidence type="ECO:0000256" key="1">
    <source>
        <dbReference type="ARBA" id="ARBA00022801"/>
    </source>
</evidence>
<evidence type="ECO:0000313" key="3">
    <source>
        <dbReference type="EMBL" id="SDK70223.1"/>
    </source>
</evidence>
<evidence type="ECO:0000313" key="4">
    <source>
        <dbReference type="Proteomes" id="UP000199305"/>
    </source>
</evidence>
<dbReference type="Proteomes" id="UP000199305">
    <property type="component" value="Unassembled WGS sequence"/>
</dbReference>
<protein>
    <submittedName>
        <fullName evidence="3">Carbon-nitrogen hydrolase</fullName>
    </submittedName>
</protein>
<dbReference type="InterPro" id="IPR050345">
    <property type="entry name" value="Aliph_Amidase/BUP"/>
</dbReference>
<dbReference type="OrthoDB" id="6930495at2"/>
<proteinExistence type="predicted"/>
<dbReference type="PANTHER" id="PTHR43674:SF13">
    <property type="entry name" value="CN HYDROLASE DOMAIN-CONTAINING PROTEIN"/>
    <property type="match status" value="1"/>
</dbReference>
<dbReference type="RefSeq" id="WP_091516138.1">
    <property type="nucleotide sequence ID" value="NZ_FNFH01000007.1"/>
</dbReference>
<dbReference type="PANTHER" id="PTHR43674">
    <property type="entry name" value="NITRILASE C965.09-RELATED"/>
    <property type="match status" value="1"/>
</dbReference>
<sequence>MIKKLLLLALTGLLLLLLVVSLLAQVPPASFSPVPREGEALPAGEPALVLEPLNAPVAGAANLVSVQPWLQPLDYASGERLYRKLETYLARAEAEGWLGPRTLVVLPEHIGTWLVASGEGFLTYRASSTSGAMLWAALGNLPAFSSGLYREVARGETSDPLAAALFRLKARSMANEYQRVFSRLAQRFGVTLVAGSILLPDPQLAGGSIHAGTGPLYNSSFVFYADGRIAGPVRKVYPIASELPFTRPARQPLPVFETPLGKLGVLICADSWYPDTWAQLAGADLVVVPSFATPTGIWTRPWQGYNGAAAPRDVDPGDVGRISEGEAWRKYALGGRGGQVRAGINTFLRGELWDLGDDGRTTAVIEGKLLQGVRRDGAVISSLWLPESQ</sequence>
<evidence type="ECO:0000259" key="2">
    <source>
        <dbReference type="PROSITE" id="PS50263"/>
    </source>
</evidence>
<accession>A0A1G9E287</accession>
<organism evidence="3 4">
    <name type="scientific">Microbulbifer yueqingensis</name>
    <dbReference type="NCBI Taxonomy" id="658219"/>
    <lineage>
        <taxon>Bacteria</taxon>
        <taxon>Pseudomonadati</taxon>
        <taxon>Pseudomonadota</taxon>
        <taxon>Gammaproteobacteria</taxon>
        <taxon>Cellvibrionales</taxon>
        <taxon>Microbulbiferaceae</taxon>
        <taxon>Microbulbifer</taxon>
    </lineage>
</organism>
<dbReference type="InterPro" id="IPR003010">
    <property type="entry name" value="C-N_Hydrolase"/>
</dbReference>
<dbReference type="AlphaFoldDB" id="A0A1G9E287"/>
<dbReference type="STRING" id="658219.SAMN05216212_2990"/>
<dbReference type="InterPro" id="IPR036526">
    <property type="entry name" value="C-N_Hydrolase_sf"/>
</dbReference>
<keyword evidence="4" id="KW-1185">Reference proteome</keyword>